<gene>
    <name evidence="1" type="ORF">JKP34_08735</name>
</gene>
<evidence type="ECO:0000313" key="2">
    <source>
        <dbReference type="Proteomes" id="UP000642920"/>
    </source>
</evidence>
<name>A0A937DEL6_9BACT</name>
<organism evidence="1 2">
    <name type="scientific">Marivirga atlantica</name>
    <dbReference type="NCBI Taxonomy" id="1548457"/>
    <lineage>
        <taxon>Bacteria</taxon>
        <taxon>Pseudomonadati</taxon>
        <taxon>Bacteroidota</taxon>
        <taxon>Cytophagia</taxon>
        <taxon>Cytophagales</taxon>
        <taxon>Marivirgaceae</taxon>
        <taxon>Marivirga</taxon>
    </lineage>
</organism>
<comment type="caution">
    <text evidence="1">The sequence shown here is derived from an EMBL/GenBank/DDBJ whole genome shotgun (WGS) entry which is preliminary data.</text>
</comment>
<dbReference type="RefSeq" id="WP_201919850.1">
    <property type="nucleotide sequence ID" value="NZ_JAERQG010000002.1"/>
</dbReference>
<keyword evidence="2" id="KW-1185">Reference proteome</keyword>
<accession>A0A937DEL6</accession>
<protein>
    <submittedName>
        <fullName evidence="1">Uncharacterized protein</fullName>
    </submittedName>
</protein>
<proteinExistence type="predicted"/>
<dbReference type="AlphaFoldDB" id="A0A937DEL6"/>
<dbReference type="Proteomes" id="UP000642920">
    <property type="component" value="Unassembled WGS sequence"/>
</dbReference>
<dbReference type="EMBL" id="JAERQG010000002">
    <property type="protein sequence ID" value="MBL0765332.1"/>
    <property type="molecule type" value="Genomic_DNA"/>
</dbReference>
<evidence type="ECO:0000313" key="1">
    <source>
        <dbReference type="EMBL" id="MBL0765332.1"/>
    </source>
</evidence>
<reference evidence="1" key="1">
    <citation type="submission" date="2021-01" db="EMBL/GenBank/DDBJ databases">
        <title>Marivirga sp. nov., isolated from intertidal surface sediments.</title>
        <authorList>
            <person name="Zhang M."/>
        </authorList>
    </citation>
    <scope>NUCLEOTIDE SEQUENCE</scope>
    <source>
        <strain evidence="1">SM1354</strain>
    </source>
</reference>
<sequence>MLYLFLRFYGQNEYDLPYFFKDNVEGCATSYANNRGSYNFLNYSNGDSINLADIFDDQLNLILFPDFSRDNQPLKNELNRTLIALKNKVDINVHAFNNYDSIQQPQELSLTNYQIANYSILYTTASDLKDCIFVLPTPSYKGTHPSEEIINTSETLVLLDDSLNIRGYYNAFETKDVDRLILEVNVLLSNR</sequence>